<proteinExistence type="predicted"/>
<evidence type="ECO:0000313" key="2">
    <source>
        <dbReference type="EnsemblFungi" id="EJT69974"/>
    </source>
</evidence>
<name>J3PF72_GAET3</name>
<evidence type="ECO:0000313" key="1">
    <source>
        <dbReference type="EMBL" id="EJT69974.1"/>
    </source>
</evidence>
<dbReference type="EMBL" id="GL385402">
    <property type="protein sequence ID" value="EJT69974.1"/>
    <property type="molecule type" value="Genomic_DNA"/>
</dbReference>
<sequence length="294" mass="32081">MPRLIDGRDQDKLEEPFFDDVAAMGPSGYISSAISRAVEGRAMPLSPGGQRAGIKAPDVATGTICGKARAVKLRRAGHPATEPALEAIGTLRHQDAERSRSVDDTTAALSAGAATLLLHMPLSTRIAPRNAHRKDHTNPARFPSSHLALPSPDPTCHESRWQHLWPTWTARDSSISRTRHRSSSASTTRRIHRSSAPAVTMFDGISTLPSKVAIYEEYSLRDDEERRVWIDRLIAAIEAYLTSVGDRVDIPFYDDLIFGDTDGAQSSTLRVAWAGAFAAPLGSTRRCSAAYRSR</sequence>
<reference evidence="2" key="5">
    <citation type="submission" date="2018-04" db="UniProtKB">
        <authorList>
            <consortium name="EnsemblFungi"/>
        </authorList>
    </citation>
    <scope>IDENTIFICATION</scope>
    <source>
        <strain evidence="2">R3-111a-1</strain>
    </source>
</reference>
<reference evidence="1" key="2">
    <citation type="submission" date="2010-07" db="EMBL/GenBank/DDBJ databases">
        <authorList>
            <consortium name="The Broad Institute Genome Sequencing Platform"/>
            <consortium name="Broad Institute Genome Sequencing Center for Infectious Disease"/>
            <person name="Ma L.-J."/>
            <person name="Dead R."/>
            <person name="Young S."/>
            <person name="Zeng Q."/>
            <person name="Koehrsen M."/>
            <person name="Alvarado L."/>
            <person name="Berlin A."/>
            <person name="Chapman S.B."/>
            <person name="Chen Z."/>
            <person name="Freedman E."/>
            <person name="Gellesch M."/>
            <person name="Goldberg J."/>
            <person name="Griggs A."/>
            <person name="Gujja S."/>
            <person name="Heilman E.R."/>
            <person name="Heiman D."/>
            <person name="Hepburn T."/>
            <person name="Howarth C."/>
            <person name="Jen D."/>
            <person name="Larson L."/>
            <person name="Mehta T."/>
            <person name="Neiman D."/>
            <person name="Pearson M."/>
            <person name="Roberts A."/>
            <person name="Saif S."/>
            <person name="Shea T."/>
            <person name="Shenoy N."/>
            <person name="Sisk P."/>
            <person name="Stolte C."/>
            <person name="Sykes S."/>
            <person name="Walk T."/>
            <person name="White J."/>
            <person name="Yandava C."/>
            <person name="Haas B."/>
            <person name="Nusbaum C."/>
            <person name="Birren B."/>
        </authorList>
    </citation>
    <scope>NUCLEOTIDE SEQUENCE</scope>
    <source>
        <strain evidence="1">R3-111a-1</strain>
    </source>
</reference>
<dbReference type="GeneID" id="20352609"/>
<accession>J3PF72</accession>
<protein>
    <submittedName>
        <fullName evidence="1 2">Uncharacterized protein</fullName>
    </submittedName>
</protein>
<dbReference type="RefSeq" id="XP_009228308.1">
    <property type="nucleotide sequence ID" value="XM_009230044.1"/>
</dbReference>
<evidence type="ECO:0000313" key="3">
    <source>
        <dbReference type="Proteomes" id="UP000006039"/>
    </source>
</evidence>
<reference evidence="3" key="1">
    <citation type="submission" date="2010-07" db="EMBL/GenBank/DDBJ databases">
        <title>The genome sequence of Gaeumannomyces graminis var. tritici strain R3-111a-1.</title>
        <authorList>
            <consortium name="The Broad Institute Genome Sequencing Platform"/>
            <person name="Ma L.-J."/>
            <person name="Dead R."/>
            <person name="Young S."/>
            <person name="Zeng Q."/>
            <person name="Koehrsen M."/>
            <person name="Alvarado L."/>
            <person name="Berlin A."/>
            <person name="Chapman S.B."/>
            <person name="Chen Z."/>
            <person name="Freedman E."/>
            <person name="Gellesch M."/>
            <person name="Goldberg J."/>
            <person name="Griggs A."/>
            <person name="Gujja S."/>
            <person name="Heilman E.R."/>
            <person name="Heiman D."/>
            <person name="Hepburn T."/>
            <person name="Howarth C."/>
            <person name="Jen D."/>
            <person name="Larson L."/>
            <person name="Mehta T."/>
            <person name="Neiman D."/>
            <person name="Pearson M."/>
            <person name="Roberts A."/>
            <person name="Saif S."/>
            <person name="Shea T."/>
            <person name="Shenoy N."/>
            <person name="Sisk P."/>
            <person name="Stolte C."/>
            <person name="Sykes S."/>
            <person name="Walk T."/>
            <person name="White J."/>
            <person name="Yandava C."/>
            <person name="Haas B."/>
            <person name="Nusbaum C."/>
            <person name="Birren B."/>
        </authorList>
    </citation>
    <scope>NUCLEOTIDE SEQUENCE [LARGE SCALE GENOMIC DNA]</scope>
    <source>
        <strain evidence="3">R3-111a-1</strain>
    </source>
</reference>
<organism evidence="1">
    <name type="scientific">Gaeumannomyces tritici (strain R3-111a-1)</name>
    <name type="common">Wheat and barley take-all root rot fungus</name>
    <name type="synonym">Gaeumannomyces graminis var. tritici</name>
    <dbReference type="NCBI Taxonomy" id="644352"/>
    <lineage>
        <taxon>Eukaryota</taxon>
        <taxon>Fungi</taxon>
        <taxon>Dikarya</taxon>
        <taxon>Ascomycota</taxon>
        <taxon>Pezizomycotina</taxon>
        <taxon>Sordariomycetes</taxon>
        <taxon>Sordariomycetidae</taxon>
        <taxon>Magnaporthales</taxon>
        <taxon>Magnaporthaceae</taxon>
        <taxon>Gaeumannomyces</taxon>
    </lineage>
</organism>
<dbReference type="EnsemblFungi" id="EJT69974">
    <property type="protein sequence ID" value="EJT69974"/>
    <property type="gene ID" value="GGTG_12151"/>
</dbReference>
<dbReference type="Proteomes" id="UP000006039">
    <property type="component" value="Unassembled WGS sequence"/>
</dbReference>
<dbReference type="OrthoDB" id="10594659at2759"/>
<dbReference type="HOGENOM" id="CLU_946802_0_0_1"/>
<reference evidence="2" key="4">
    <citation type="journal article" date="2015" name="G3 (Bethesda)">
        <title>Genome sequences of three phytopathogenic species of the Magnaporthaceae family of fungi.</title>
        <authorList>
            <person name="Okagaki L.H."/>
            <person name="Nunes C.C."/>
            <person name="Sailsbery J."/>
            <person name="Clay B."/>
            <person name="Brown D."/>
            <person name="John T."/>
            <person name="Oh Y."/>
            <person name="Young N."/>
            <person name="Fitzgerald M."/>
            <person name="Haas B.J."/>
            <person name="Zeng Q."/>
            <person name="Young S."/>
            <person name="Adiconis X."/>
            <person name="Fan L."/>
            <person name="Levin J.Z."/>
            <person name="Mitchell T.K."/>
            <person name="Okubara P.A."/>
            <person name="Farman M.L."/>
            <person name="Kohn L.M."/>
            <person name="Birren B."/>
            <person name="Ma L.-J."/>
            <person name="Dean R.A."/>
        </authorList>
    </citation>
    <scope>NUCLEOTIDE SEQUENCE</scope>
    <source>
        <strain evidence="2">R3-111a-1</strain>
    </source>
</reference>
<dbReference type="VEuPathDB" id="FungiDB:GGTG_12151"/>
<dbReference type="AlphaFoldDB" id="J3PF72"/>
<reference evidence="1" key="3">
    <citation type="submission" date="2010-09" db="EMBL/GenBank/DDBJ databases">
        <title>Annotation of Gaeumannomyces graminis var. tritici R3-111a-1.</title>
        <authorList>
            <consortium name="The Broad Institute Genome Sequencing Platform"/>
            <person name="Ma L.-J."/>
            <person name="Dead R."/>
            <person name="Young S.K."/>
            <person name="Zeng Q."/>
            <person name="Gargeya S."/>
            <person name="Fitzgerald M."/>
            <person name="Haas B."/>
            <person name="Abouelleil A."/>
            <person name="Alvarado L."/>
            <person name="Arachchi H.M."/>
            <person name="Berlin A."/>
            <person name="Brown A."/>
            <person name="Chapman S.B."/>
            <person name="Chen Z."/>
            <person name="Dunbar C."/>
            <person name="Freedman E."/>
            <person name="Gearin G."/>
            <person name="Gellesch M."/>
            <person name="Goldberg J."/>
            <person name="Griggs A."/>
            <person name="Gujja S."/>
            <person name="Heiman D."/>
            <person name="Howarth C."/>
            <person name="Larson L."/>
            <person name="Lui A."/>
            <person name="MacDonald P.J.P."/>
            <person name="Mehta T."/>
            <person name="Montmayeur A."/>
            <person name="Murphy C."/>
            <person name="Neiman D."/>
            <person name="Pearson M."/>
            <person name="Priest M."/>
            <person name="Roberts A."/>
            <person name="Saif S."/>
            <person name="Shea T."/>
            <person name="Shenoy N."/>
            <person name="Sisk P."/>
            <person name="Stolte C."/>
            <person name="Sykes S."/>
            <person name="Yandava C."/>
            <person name="Wortman J."/>
            <person name="Nusbaum C."/>
            <person name="Birren B."/>
        </authorList>
    </citation>
    <scope>NUCLEOTIDE SEQUENCE</scope>
    <source>
        <strain evidence="1">R3-111a-1</strain>
    </source>
</reference>
<keyword evidence="3" id="KW-1185">Reference proteome</keyword>
<gene>
    <name evidence="2" type="primary">20352609</name>
    <name evidence="1" type="ORF">GGTG_12151</name>
</gene>